<dbReference type="SUPFAM" id="SSF102588">
    <property type="entry name" value="LmbE-like"/>
    <property type="match status" value="1"/>
</dbReference>
<dbReference type="Pfam" id="PF02585">
    <property type="entry name" value="PIG-L"/>
    <property type="match status" value="1"/>
</dbReference>
<reference evidence="1 2" key="1">
    <citation type="submission" date="2018-06" db="EMBL/GenBank/DDBJ databases">
        <title>Comparative genomics of Brasilonema spp. strains.</title>
        <authorList>
            <person name="Alvarenga D.O."/>
            <person name="Fiore M.F."/>
            <person name="Varani A.M."/>
        </authorList>
    </citation>
    <scope>NUCLEOTIDE SEQUENCE [LARGE SCALE GENOMIC DNA]</scope>
    <source>
        <strain evidence="1 2">CENA114</strain>
    </source>
</reference>
<dbReference type="PANTHER" id="PTHR12993">
    <property type="entry name" value="N-ACETYLGLUCOSAMINYL-PHOSPHATIDYLINOSITOL DE-N-ACETYLASE-RELATED"/>
    <property type="match status" value="1"/>
</dbReference>
<dbReference type="EMBL" id="CP030118">
    <property type="protein sequence ID" value="QDL08050.1"/>
    <property type="molecule type" value="Genomic_DNA"/>
</dbReference>
<proteinExistence type="predicted"/>
<gene>
    <name evidence="1" type="ORF">DP114_09145</name>
</gene>
<dbReference type="InterPro" id="IPR024078">
    <property type="entry name" value="LmbE-like_dom_sf"/>
</dbReference>
<dbReference type="InterPro" id="IPR003737">
    <property type="entry name" value="GlcNAc_PI_deacetylase-related"/>
</dbReference>
<dbReference type="AlphaFoldDB" id="A0A856MCK1"/>
<dbReference type="KEGG" id="bsen:DP114_09145"/>
<sequence length="260" mass="29835">MQIKQILKLLQKIIPNNLLYLLQDIHSKILFRWILLKGSEPTAFNNKSAMVFSPHQDDETFGCGGMIALKREHGVPVTVAFLTDGQGSHGPDSQIKEKIVHIRKQEAVKALEILGVETSKIHFLEKPDGTLQDLQKEQREQTIQQLAELIKFSQPEEIYVPHRKDCHKDHEATYELVKEAIAQVGIKVELLQYPIWLLWRAPLFIMLKLHDIAAAYRLSIESVQHKKSKAIASYCSQLEGLPRGFVKRFLGSYEIFFKVE</sequence>
<accession>A0A856MCK1</accession>
<name>A0A856MCK1_9CYAN</name>
<dbReference type="Proteomes" id="UP000503129">
    <property type="component" value="Chromosome"/>
</dbReference>
<dbReference type="Gene3D" id="3.40.50.10320">
    <property type="entry name" value="LmbE-like"/>
    <property type="match status" value="1"/>
</dbReference>
<organism evidence="1 2">
    <name type="scientific">Brasilonema sennae CENA114</name>
    <dbReference type="NCBI Taxonomy" id="415709"/>
    <lineage>
        <taxon>Bacteria</taxon>
        <taxon>Bacillati</taxon>
        <taxon>Cyanobacteriota</taxon>
        <taxon>Cyanophyceae</taxon>
        <taxon>Nostocales</taxon>
        <taxon>Scytonemataceae</taxon>
        <taxon>Brasilonema</taxon>
        <taxon>Bromeliae group (in: Brasilonema)</taxon>
    </lineage>
</organism>
<dbReference type="GO" id="GO:0016811">
    <property type="term" value="F:hydrolase activity, acting on carbon-nitrogen (but not peptide) bonds, in linear amides"/>
    <property type="evidence" value="ECO:0007669"/>
    <property type="project" value="TreeGrafter"/>
</dbReference>
<evidence type="ECO:0000313" key="1">
    <source>
        <dbReference type="EMBL" id="QDL08050.1"/>
    </source>
</evidence>
<dbReference type="RefSeq" id="WP_169266397.1">
    <property type="nucleotide sequence ID" value="NZ_CAWOXK010000001.1"/>
</dbReference>
<dbReference type="PANTHER" id="PTHR12993:SF29">
    <property type="entry name" value="BLR3841 PROTEIN"/>
    <property type="match status" value="1"/>
</dbReference>
<evidence type="ECO:0000313" key="2">
    <source>
        <dbReference type="Proteomes" id="UP000503129"/>
    </source>
</evidence>
<keyword evidence="2" id="KW-1185">Reference proteome</keyword>
<protein>
    <submittedName>
        <fullName evidence="1">PIG-L family deacetylase</fullName>
    </submittedName>
</protein>